<feature type="domain" description="SGNH hydrolase-type esterase" evidence="1">
    <location>
        <begin position="31"/>
        <end position="198"/>
    </location>
</feature>
<gene>
    <name evidence="2" type="ORF">EZS27_001531</name>
</gene>
<dbReference type="AlphaFoldDB" id="A0A5J4T112"/>
<evidence type="ECO:0000313" key="2">
    <source>
        <dbReference type="EMBL" id="KAA6351105.1"/>
    </source>
</evidence>
<reference evidence="2" key="1">
    <citation type="submission" date="2019-03" db="EMBL/GenBank/DDBJ databases">
        <title>Single cell metagenomics reveals metabolic interactions within the superorganism composed of flagellate Streblomastix strix and complex community of Bacteroidetes bacteria on its surface.</title>
        <authorList>
            <person name="Treitli S.C."/>
            <person name="Kolisko M."/>
            <person name="Husnik F."/>
            <person name="Keeling P."/>
            <person name="Hampl V."/>
        </authorList>
    </citation>
    <scope>NUCLEOTIDE SEQUENCE</scope>
    <source>
        <strain evidence="2">STM</strain>
    </source>
</reference>
<proteinExistence type="predicted"/>
<protein>
    <recommendedName>
        <fullName evidence="1">SGNH hydrolase-type esterase domain-containing protein</fullName>
    </recommendedName>
</protein>
<dbReference type="CDD" id="cd00229">
    <property type="entry name" value="SGNH_hydrolase"/>
    <property type="match status" value="1"/>
</dbReference>
<organism evidence="2">
    <name type="scientific">termite gut metagenome</name>
    <dbReference type="NCBI Taxonomy" id="433724"/>
    <lineage>
        <taxon>unclassified sequences</taxon>
        <taxon>metagenomes</taxon>
        <taxon>organismal metagenomes</taxon>
    </lineage>
</organism>
<dbReference type="InterPro" id="IPR036514">
    <property type="entry name" value="SGNH_hydro_sf"/>
</dbReference>
<dbReference type="InterPro" id="IPR013830">
    <property type="entry name" value="SGNH_hydro"/>
</dbReference>
<dbReference type="EMBL" id="SNRY01000018">
    <property type="protein sequence ID" value="KAA6351105.1"/>
    <property type="molecule type" value="Genomic_DNA"/>
</dbReference>
<dbReference type="Pfam" id="PF13472">
    <property type="entry name" value="Lipase_GDSL_2"/>
    <property type="match status" value="1"/>
</dbReference>
<dbReference type="Gene3D" id="3.40.50.1110">
    <property type="entry name" value="SGNH hydrolase"/>
    <property type="match status" value="1"/>
</dbReference>
<sequence length="233" mass="26792">MNLRFFKKVVFVFVCMAMVAWVAPQKPKLFLIGDSISVQYWPYLEKNLSNIADIERKKDDGQAEKDLDVPIGANGGDSRMVLEYLRSKFKDSGFKPDYLLFNCGLHDIKHDPKTGIIQVTAKDYRKNMEEIIGLLQQKGVKPIWIRTTYVVDSIHNSKSSSIRRYEVDVLKYNTIADEVCEKYKVPSIDLYAFSKQQGIEHILDHVHYDLPTRALQAAYITGFVQNILNNPVK</sequence>
<accession>A0A5J4T112</accession>
<name>A0A5J4T112_9ZZZZ</name>
<comment type="caution">
    <text evidence="2">The sequence shown here is derived from an EMBL/GenBank/DDBJ whole genome shotgun (WGS) entry which is preliminary data.</text>
</comment>
<evidence type="ECO:0000259" key="1">
    <source>
        <dbReference type="Pfam" id="PF13472"/>
    </source>
</evidence>
<dbReference type="SUPFAM" id="SSF52266">
    <property type="entry name" value="SGNH hydrolase"/>
    <property type="match status" value="1"/>
</dbReference>